<evidence type="ECO:0000256" key="10">
    <source>
        <dbReference type="ARBA" id="ARBA00022756"/>
    </source>
</evidence>
<keyword evidence="10 16" id="KW-0093">Biotin biosynthesis</keyword>
<evidence type="ECO:0000259" key="19">
    <source>
        <dbReference type="PROSITE" id="PS51918"/>
    </source>
</evidence>
<keyword evidence="9 16" id="KW-0479">Metal-binding</keyword>
<keyword evidence="8 16" id="KW-0001">2Fe-2S</keyword>
<dbReference type="GO" id="GO:0051537">
    <property type="term" value="F:2 iron, 2 sulfur cluster binding"/>
    <property type="evidence" value="ECO:0007669"/>
    <property type="project" value="UniProtKB-KW"/>
</dbReference>
<evidence type="ECO:0000256" key="15">
    <source>
        <dbReference type="ARBA" id="ARBA00070199"/>
    </source>
</evidence>
<gene>
    <name evidence="16 20" type="primary">bioB</name>
    <name evidence="20" type="ORF">HCG48_25330</name>
</gene>
<dbReference type="PROSITE" id="PS51918">
    <property type="entry name" value="RADICAL_SAM"/>
    <property type="match status" value="1"/>
</dbReference>
<dbReference type="PANTHER" id="PTHR22976">
    <property type="entry name" value="BIOTIN SYNTHASE"/>
    <property type="match status" value="1"/>
</dbReference>
<keyword evidence="5 16" id="KW-0004">4Fe-4S</keyword>
<evidence type="ECO:0000256" key="1">
    <source>
        <dbReference type="ARBA" id="ARBA00004942"/>
    </source>
</evidence>
<proteinExistence type="inferred from homology"/>
<comment type="function">
    <text evidence="14 16">Catalyzes the conversion of dethiobiotin (DTB) to biotin by the insertion of a sulfur atom into dethiobiotin via a radical-based mechanism.</text>
</comment>
<dbReference type="GO" id="GO:0005506">
    <property type="term" value="F:iron ion binding"/>
    <property type="evidence" value="ECO:0007669"/>
    <property type="project" value="UniProtKB-UniRule"/>
</dbReference>
<comment type="catalytic activity">
    <reaction evidence="13 16">
        <text>(4R,5S)-dethiobiotin + (sulfur carrier)-SH + 2 reduced [2Fe-2S]-[ferredoxin] + 2 S-adenosyl-L-methionine = (sulfur carrier)-H + biotin + 2 5'-deoxyadenosine + 2 L-methionine + 2 oxidized [2Fe-2S]-[ferredoxin]</text>
        <dbReference type="Rhea" id="RHEA:22060"/>
        <dbReference type="Rhea" id="RHEA-COMP:10000"/>
        <dbReference type="Rhea" id="RHEA-COMP:10001"/>
        <dbReference type="Rhea" id="RHEA-COMP:14737"/>
        <dbReference type="Rhea" id="RHEA-COMP:14739"/>
        <dbReference type="ChEBI" id="CHEBI:17319"/>
        <dbReference type="ChEBI" id="CHEBI:29917"/>
        <dbReference type="ChEBI" id="CHEBI:33737"/>
        <dbReference type="ChEBI" id="CHEBI:33738"/>
        <dbReference type="ChEBI" id="CHEBI:57586"/>
        <dbReference type="ChEBI" id="CHEBI:57844"/>
        <dbReference type="ChEBI" id="CHEBI:59789"/>
        <dbReference type="ChEBI" id="CHEBI:64428"/>
        <dbReference type="ChEBI" id="CHEBI:149473"/>
        <dbReference type="EC" id="2.8.1.6"/>
    </reaction>
</comment>
<dbReference type="InterPro" id="IPR024177">
    <property type="entry name" value="Biotin_synthase"/>
</dbReference>
<feature type="region of interest" description="Disordered" evidence="18">
    <location>
        <begin position="1"/>
        <end position="20"/>
    </location>
</feature>
<sequence>MVQVPISPSARSSQSIDLRSATPDELRDRLDAIATRIIAGERLDKTEALALTEIEGQENILLLCEAADRVRRECCGNTVDLCSIINVKSGGCSENCSFCSQSAYHPGEGSPIYGLKSADEILEQAKAAEAAGARRFCLVSQGRGPKYNSPKSKEFEQVLETVRRIIAETSIKPCCALGEVTAEQAEALAEAGVTRYNHNLEASENFYPEVVSTHTWGDRVETVKNLKSAGIQACTGGIIGMGESWEDRIDLALSLRDLEVESVPLNLLNPREGTPLGHLPKLDPFDALKAIAIFRLLLPEQIIRYAGGREAVMGELQSFGFKAGINAMLVGHYLTTMGQPPERDRAMLAELGLEGGEAPVPQGDRHGRSR</sequence>
<dbReference type="CDD" id="cd01335">
    <property type="entry name" value="Radical_SAM"/>
    <property type="match status" value="1"/>
</dbReference>
<comment type="cofactor">
    <cofactor evidence="16">
        <name>[2Fe-2S] cluster</name>
        <dbReference type="ChEBI" id="CHEBI:190135"/>
    </cofactor>
    <text evidence="16">Binds 1 [2Fe-2S] cluster. The cluster is coordinated with 3 cysteines and 1 arginine.</text>
</comment>
<dbReference type="KEGG" id="oxy:HCG48_25330"/>
<feature type="domain" description="Radical SAM core" evidence="19">
    <location>
        <begin position="74"/>
        <end position="309"/>
    </location>
</feature>
<evidence type="ECO:0000256" key="14">
    <source>
        <dbReference type="ARBA" id="ARBA00057568"/>
    </source>
</evidence>
<dbReference type="GO" id="GO:0004076">
    <property type="term" value="F:biotin synthase activity"/>
    <property type="evidence" value="ECO:0007669"/>
    <property type="project" value="UniProtKB-UniRule"/>
</dbReference>
<dbReference type="UniPathway" id="UPA00078">
    <property type="reaction ID" value="UER00162"/>
</dbReference>
<feature type="binding site" evidence="16 17">
    <location>
        <position position="99"/>
    </location>
    <ligand>
        <name>[4Fe-4S] cluster</name>
        <dbReference type="ChEBI" id="CHEBI:49883"/>
        <note>4Fe-4S-S-AdoMet</note>
    </ligand>
</feature>
<organism evidence="20 21">
    <name type="scientific">Oxynema aestuarii AP17</name>
    <dbReference type="NCBI Taxonomy" id="2064643"/>
    <lineage>
        <taxon>Bacteria</taxon>
        <taxon>Bacillati</taxon>
        <taxon>Cyanobacteriota</taxon>
        <taxon>Cyanophyceae</taxon>
        <taxon>Oscillatoriophycideae</taxon>
        <taxon>Oscillatoriales</taxon>
        <taxon>Oscillatoriaceae</taxon>
        <taxon>Oxynema</taxon>
        <taxon>Oxynema aestuarii</taxon>
    </lineage>
</organism>
<dbReference type="InterPro" id="IPR007197">
    <property type="entry name" value="rSAM"/>
</dbReference>
<feature type="binding site" evidence="16 17">
    <location>
        <position position="96"/>
    </location>
    <ligand>
        <name>[4Fe-4S] cluster</name>
        <dbReference type="ChEBI" id="CHEBI:49883"/>
        <note>4Fe-4S-S-AdoMet</note>
    </ligand>
</feature>
<evidence type="ECO:0000256" key="8">
    <source>
        <dbReference type="ARBA" id="ARBA00022714"/>
    </source>
</evidence>
<comment type="cofactor">
    <cofactor evidence="16 17">
        <name>[4Fe-4S] cluster</name>
        <dbReference type="ChEBI" id="CHEBI:49883"/>
    </cofactor>
    <text evidence="16 17">Binds 1 [4Fe-4S] cluster. The cluster is coordinated with 3 cysteines and an exchangeable S-adenosyl-L-methionine.</text>
</comment>
<dbReference type="FunFam" id="3.20.20.70:FF:000026">
    <property type="entry name" value="Biotin synthase"/>
    <property type="match status" value="1"/>
</dbReference>
<dbReference type="AlphaFoldDB" id="A0A6H1U7A2"/>
<dbReference type="GO" id="GO:0009102">
    <property type="term" value="P:biotin biosynthetic process"/>
    <property type="evidence" value="ECO:0007669"/>
    <property type="project" value="UniProtKB-UniRule"/>
</dbReference>
<dbReference type="InterPro" id="IPR010722">
    <property type="entry name" value="BATS_dom"/>
</dbReference>
<feature type="binding site" evidence="16 17">
    <location>
        <position position="234"/>
    </location>
    <ligand>
        <name>[2Fe-2S] cluster</name>
        <dbReference type="ChEBI" id="CHEBI:190135"/>
    </ligand>
</feature>
<evidence type="ECO:0000256" key="2">
    <source>
        <dbReference type="ARBA" id="ARBA00010765"/>
    </source>
</evidence>
<dbReference type="PIRSF" id="PIRSF001619">
    <property type="entry name" value="Biotin_synth"/>
    <property type="match status" value="1"/>
</dbReference>
<feature type="binding site" evidence="16 17">
    <location>
        <position position="304"/>
    </location>
    <ligand>
        <name>[2Fe-2S] cluster</name>
        <dbReference type="ChEBI" id="CHEBI:190135"/>
    </ligand>
</feature>
<evidence type="ECO:0000256" key="11">
    <source>
        <dbReference type="ARBA" id="ARBA00023004"/>
    </source>
</evidence>
<evidence type="ECO:0000256" key="5">
    <source>
        <dbReference type="ARBA" id="ARBA00022485"/>
    </source>
</evidence>
<dbReference type="InterPro" id="IPR013785">
    <property type="entry name" value="Aldolase_TIM"/>
</dbReference>
<evidence type="ECO:0000256" key="16">
    <source>
        <dbReference type="HAMAP-Rule" id="MF_01694"/>
    </source>
</evidence>
<dbReference type="PANTHER" id="PTHR22976:SF2">
    <property type="entry name" value="BIOTIN SYNTHASE, MITOCHONDRIAL"/>
    <property type="match status" value="1"/>
</dbReference>
<dbReference type="EC" id="2.8.1.6" evidence="4 16"/>
<keyword evidence="21" id="KW-1185">Reference proteome</keyword>
<dbReference type="SFLD" id="SFLDG01278">
    <property type="entry name" value="biotin_synthase_like"/>
    <property type="match status" value="1"/>
</dbReference>
<feature type="binding site" evidence="16 17">
    <location>
        <position position="137"/>
    </location>
    <ligand>
        <name>[2Fe-2S] cluster</name>
        <dbReference type="ChEBI" id="CHEBI:190135"/>
    </ligand>
</feature>
<dbReference type="SMART" id="SM00729">
    <property type="entry name" value="Elp3"/>
    <property type="match status" value="1"/>
</dbReference>
<feature type="binding site" evidence="16 17">
    <location>
        <position position="174"/>
    </location>
    <ligand>
        <name>[2Fe-2S] cluster</name>
        <dbReference type="ChEBI" id="CHEBI:190135"/>
    </ligand>
</feature>
<evidence type="ECO:0000313" key="20">
    <source>
        <dbReference type="EMBL" id="QIZ73509.1"/>
    </source>
</evidence>
<keyword evidence="11 16" id="KW-0408">Iron</keyword>
<dbReference type="GO" id="GO:0051539">
    <property type="term" value="F:4 iron, 4 sulfur cluster binding"/>
    <property type="evidence" value="ECO:0007669"/>
    <property type="project" value="UniProtKB-KW"/>
</dbReference>
<dbReference type="HAMAP" id="MF_01694">
    <property type="entry name" value="BioB"/>
    <property type="match status" value="1"/>
</dbReference>
<evidence type="ECO:0000256" key="7">
    <source>
        <dbReference type="ARBA" id="ARBA00022691"/>
    </source>
</evidence>
<comment type="pathway">
    <text evidence="1 16">Cofactor biosynthesis; biotin biosynthesis; biotin from 7,8-diaminononanoate: step 2/2.</text>
</comment>
<name>A0A6H1U7A2_9CYAN</name>
<evidence type="ECO:0000256" key="9">
    <source>
        <dbReference type="ARBA" id="ARBA00022723"/>
    </source>
</evidence>
<reference evidence="20 21" key="1">
    <citation type="submission" date="2020-04" db="EMBL/GenBank/DDBJ databases">
        <authorList>
            <person name="Basu S."/>
            <person name="Maruthanayagam V."/>
            <person name="Chakraborty S."/>
            <person name="Pramanik A."/>
            <person name="Mukherjee J."/>
            <person name="Brink B."/>
        </authorList>
    </citation>
    <scope>NUCLEOTIDE SEQUENCE [LARGE SCALE GENOMIC DNA]</scope>
    <source>
        <strain evidence="20 21">AP17</strain>
    </source>
</reference>
<feature type="binding site" evidence="16 17">
    <location>
        <position position="92"/>
    </location>
    <ligand>
        <name>[4Fe-4S] cluster</name>
        <dbReference type="ChEBI" id="CHEBI:49883"/>
        <note>4Fe-4S-S-AdoMet</note>
    </ligand>
</feature>
<evidence type="ECO:0000256" key="3">
    <source>
        <dbReference type="ARBA" id="ARBA00011738"/>
    </source>
</evidence>
<dbReference type="Pfam" id="PF06968">
    <property type="entry name" value="BATS"/>
    <property type="match status" value="1"/>
</dbReference>
<keyword evidence="6 16" id="KW-0808">Transferase</keyword>
<dbReference type="SFLD" id="SFLDS00029">
    <property type="entry name" value="Radical_SAM"/>
    <property type="match status" value="1"/>
</dbReference>
<evidence type="ECO:0000256" key="4">
    <source>
        <dbReference type="ARBA" id="ARBA00012236"/>
    </source>
</evidence>
<evidence type="ECO:0000256" key="12">
    <source>
        <dbReference type="ARBA" id="ARBA00023014"/>
    </source>
</evidence>
<dbReference type="InterPro" id="IPR058240">
    <property type="entry name" value="rSAM_sf"/>
</dbReference>
<dbReference type="Proteomes" id="UP000500857">
    <property type="component" value="Chromosome"/>
</dbReference>
<evidence type="ECO:0000256" key="6">
    <source>
        <dbReference type="ARBA" id="ARBA00022679"/>
    </source>
</evidence>
<dbReference type="NCBIfam" id="TIGR00433">
    <property type="entry name" value="bioB"/>
    <property type="match status" value="1"/>
</dbReference>
<comment type="similarity">
    <text evidence="2 16">Belongs to the radical SAM superfamily. Biotin synthase family.</text>
</comment>
<dbReference type="SUPFAM" id="SSF102114">
    <property type="entry name" value="Radical SAM enzymes"/>
    <property type="match status" value="1"/>
</dbReference>
<keyword evidence="7 16" id="KW-0949">S-adenosyl-L-methionine</keyword>
<evidence type="ECO:0000256" key="17">
    <source>
        <dbReference type="PIRSR" id="PIRSR001619-1"/>
    </source>
</evidence>
<dbReference type="EMBL" id="CP051167">
    <property type="protein sequence ID" value="QIZ73509.1"/>
    <property type="molecule type" value="Genomic_DNA"/>
</dbReference>
<keyword evidence="12 16" id="KW-0411">Iron-sulfur</keyword>
<evidence type="ECO:0000313" key="21">
    <source>
        <dbReference type="Proteomes" id="UP000500857"/>
    </source>
</evidence>
<evidence type="ECO:0000256" key="13">
    <source>
        <dbReference type="ARBA" id="ARBA00051157"/>
    </source>
</evidence>
<dbReference type="SFLD" id="SFLDG01060">
    <property type="entry name" value="BATS_domain_containing"/>
    <property type="match status" value="1"/>
</dbReference>
<dbReference type="SMART" id="SM00876">
    <property type="entry name" value="BATS"/>
    <property type="match status" value="1"/>
</dbReference>
<evidence type="ECO:0000256" key="18">
    <source>
        <dbReference type="SAM" id="MobiDB-lite"/>
    </source>
</evidence>
<dbReference type="InterPro" id="IPR002684">
    <property type="entry name" value="Biotin_synth/BioAB"/>
</dbReference>
<comment type="subunit">
    <text evidence="3 16">Homodimer.</text>
</comment>
<dbReference type="Pfam" id="PF04055">
    <property type="entry name" value="Radical_SAM"/>
    <property type="match status" value="1"/>
</dbReference>
<accession>A0A6H1U7A2</accession>
<dbReference type="InterPro" id="IPR006638">
    <property type="entry name" value="Elp3/MiaA/NifB-like_rSAM"/>
</dbReference>
<dbReference type="Gene3D" id="3.20.20.70">
    <property type="entry name" value="Aldolase class I"/>
    <property type="match status" value="1"/>
</dbReference>
<protein>
    <recommendedName>
        <fullName evidence="15 16">Biotin synthase</fullName>
        <ecNumber evidence="4 16">2.8.1.6</ecNumber>
    </recommendedName>
</protein>
<comment type="cofactor">
    <cofactor evidence="17">
        <name>[2Fe-2S] cluster</name>
        <dbReference type="ChEBI" id="CHEBI:190135"/>
    </cofactor>
    <text evidence="17">Binds 1 [2Fe-2S] cluster. The cluster is coordinated with 3 cysteines and 1 arginine.</text>
</comment>